<keyword evidence="10" id="KW-0997">Cell inner membrane</keyword>
<dbReference type="InterPro" id="IPR019823">
    <property type="entry name" value="Mechanosensitive_channel_CS"/>
</dbReference>
<dbReference type="EMBL" id="JACHGR010000005">
    <property type="protein sequence ID" value="MBB6055779.1"/>
    <property type="molecule type" value="Genomic_DNA"/>
</dbReference>
<evidence type="ECO:0000313" key="12">
    <source>
        <dbReference type="Proteomes" id="UP000585721"/>
    </source>
</evidence>
<protein>
    <recommendedName>
        <fullName evidence="10">Large-conductance mechanosensitive channel</fullName>
    </recommendedName>
</protein>
<dbReference type="GO" id="GO:0005886">
    <property type="term" value="C:plasma membrane"/>
    <property type="evidence" value="ECO:0007669"/>
    <property type="project" value="UniProtKB-SubCell"/>
</dbReference>
<evidence type="ECO:0000256" key="5">
    <source>
        <dbReference type="ARBA" id="ARBA00022692"/>
    </source>
</evidence>
<dbReference type="Pfam" id="PF01741">
    <property type="entry name" value="MscL"/>
    <property type="match status" value="1"/>
</dbReference>
<keyword evidence="6 10" id="KW-1133">Transmembrane helix</keyword>
<evidence type="ECO:0000256" key="9">
    <source>
        <dbReference type="ARBA" id="ARBA00023303"/>
    </source>
</evidence>
<dbReference type="Proteomes" id="UP000585721">
    <property type="component" value="Unassembled WGS sequence"/>
</dbReference>
<dbReference type="GO" id="GO:0008381">
    <property type="term" value="F:mechanosensitive monoatomic ion channel activity"/>
    <property type="evidence" value="ECO:0007669"/>
    <property type="project" value="UniProtKB-UniRule"/>
</dbReference>
<dbReference type="RefSeq" id="WP_188026526.1">
    <property type="nucleotide sequence ID" value="NZ_JACHGR010000005.1"/>
</dbReference>
<dbReference type="InterPro" id="IPR037673">
    <property type="entry name" value="MSC/AndL"/>
</dbReference>
<comment type="subunit">
    <text evidence="10">Homopentamer.</text>
</comment>
<dbReference type="PROSITE" id="PS01327">
    <property type="entry name" value="MSCL"/>
    <property type="match status" value="1"/>
</dbReference>
<keyword evidence="5 10" id="KW-0812">Transmembrane</keyword>
<name>A0A841GCU8_9GAMM</name>
<evidence type="ECO:0000256" key="7">
    <source>
        <dbReference type="ARBA" id="ARBA00023065"/>
    </source>
</evidence>
<accession>A0A841GCU8</accession>
<comment type="function">
    <text evidence="10">Channel that opens in response to stretch forces in the membrane lipid bilayer. May participate in the regulation of osmotic pressure changes within the cell.</text>
</comment>
<dbReference type="Gene3D" id="1.10.1200.120">
    <property type="entry name" value="Large-conductance mechanosensitive channel, MscL, domain 1"/>
    <property type="match status" value="1"/>
</dbReference>
<evidence type="ECO:0000256" key="3">
    <source>
        <dbReference type="ARBA" id="ARBA00022448"/>
    </source>
</evidence>
<dbReference type="AlphaFoldDB" id="A0A841GCU8"/>
<feature type="transmembrane region" description="Helical" evidence="10">
    <location>
        <begin position="12"/>
        <end position="31"/>
    </location>
</feature>
<dbReference type="InterPro" id="IPR001185">
    <property type="entry name" value="MS_channel"/>
</dbReference>
<organism evidence="11 12">
    <name type="scientific">Tolumonas osonensis</name>
    <dbReference type="NCBI Taxonomy" id="675874"/>
    <lineage>
        <taxon>Bacteria</taxon>
        <taxon>Pseudomonadati</taxon>
        <taxon>Pseudomonadota</taxon>
        <taxon>Gammaproteobacteria</taxon>
        <taxon>Aeromonadales</taxon>
        <taxon>Aeromonadaceae</taxon>
        <taxon>Tolumonas</taxon>
    </lineage>
</organism>
<evidence type="ECO:0000256" key="1">
    <source>
        <dbReference type="ARBA" id="ARBA00004651"/>
    </source>
</evidence>
<comment type="caution">
    <text evidence="11">The sequence shown here is derived from an EMBL/GenBank/DDBJ whole genome shotgun (WGS) entry which is preliminary data.</text>
</comment>
<keyword evidence="8 10" id="KW-0472">Membrane</keyword>
<evidence type="ECO:0000256" key="6">
    <source>
        <dbReference type="ARBA" id="ARBA00022989"/>
    </source>
</evidence>
<dbReference type="PRINTS" id="PR01264">
    <property type="entry name" value="MECHCHANNEL"/>
</dbReference>
<reference evidence="11 12" key="1">
    <citation type="submission" date="2020-08" db="EMBL/GenBank/DDBJ databases">
        <title>Genomic Encyclopedia of Type Strains, Phase IV (KMG-IV): sequencing the most valuable type-strain genomes for metagenomic binning, comparative biology and taxonomic classification.</title>
        <authorList>
            <person name="Goeker M."/>
        </authorList>
    </citation>
    <scope>NUCLEOTIDE SEQUENCE [LARGE SCALE GENOMIC DNA]</scope>
    <source>
        <strain evidence="11 12">DSM 22975</strain>
    </source>
</reference>
<proteinExistence type="inferred from homology"/>
<evidence type="ECO:0000313" key="11">
    <source>
        <dbReference type="EMBL" id="MBB6055779.1"/>
    </source>
</evidence>
<comment type="similarity">
    <text evidence="2 10">Belongs to the MscL family.</text>
</comment>
<keyword evidence="7 10" id="KW-0406">Ion transport</keyword>
<keyword evidence="9 10" id="KW-0407">Ion channel</keyword>
<keyword evidence="3 10" id="KW-0813">Transport</keyword>
<dbReference type="NCBIfam" id="TIGR00220">
    <property type="entry name" value="mscL"/>
    <property type="match status" value="1"/>
</dbReference>
<comment type="subcellular location">
    <subcellularLocation>
        <location evidence="10">Cell inner membrane</location>
        <topology evidence="10">Multi-pass membrane protein</topology>
    </subcellularLocation>
    <subcellularLocation>
        <location evidence="1">Cell membrane</location>
        <topology evidence="1">Multi-pass membrane protein</topology>
    </subcellularLocation>
</comment>
<evidence type="ECO:0000256" key="4">
    <source>
        <dbReference type="ARBA" id="ARBA00022475"/>
    </source>
</evidence>
<gene>
    <name evidence="10" type="primary">mscL</name>
    <name evidence="11" type="ORF">HNR75_001697</name>
</gene>
<dbReference type="SUPFAM" id="SSF81330">
    <property type="entry name" value="Gated mechanosensitive channel"/>
    <property type="match status" value="1"/>
</dbReference>
<keyword evidence="4 10" id="KW-1003">Cell membrane</keyword>
<dbReference type="NCBIfam" id="NF001843">
    <property type="entry name" value="PRK00567.1-4"/>
    <property type="match status" value="1"/>
</dbReference>
<feature type="transmembrane region" description="Helical" evidence="10">
    <location>
        <begin position="85"/>
        <end position="106"/>
    </location>
</feature>
<keyword evidence="12" id="KW-1185">Reference proteome</keyword>
<sequence length="147" mass="15595">MFNEFKKFAMRGNVVDMAVGIVIGAAFGAIVKSLVDDVLMPPIGLLLGGVDFSDFFVVLKEGAKAAAPYHTLAEAKAAGAVTINFGLFVNAIISFTIVAFALFMIVKAMNKLRAEEAPAPVTTKKCPHCCSEIALEATRCPHCTSQL</sequence>
<evidence type="ECO:0000256" key="8">
    <source>
        <dbReference type="ARBA" id="ARBA00023136"/>
    </source>
</evidence>
<dbReference type="PANTHER" id="PTHR30266">
    <property type="entry name" value="MECHANOSENSITIVE CHANNEL MSCL"/>
    <property type="match status" value="1"/>
</dbReference>
<evidence type="ECO:0000256" key="2">
    <source>
        <dbReference type="ARBA" id="ARBA00007254"/>
    </source>
</evidence>
<evidence type="ECO:0000256" key="10">
    <source>
        <dbReference type="HAMAP-Rule" id="MF_00115"/>
    </source>
</evidence>
<dbReference type="InterPro" id="IPR036019">
    <property type="entry name" value="MscL_channel"/>
</dbReference>
<dbReference type="HAMAP" id="MF_00115">
    <property type="entry name" value="MscL"/>
    <property type="match status" value="1"/>
</dbReference>
<dbReference type="PANTHER" id="PTHR30266:SF2">
    <property type="entry name" value="LARGE-CONDUCTANCE MECHANOSENSITIVE CHANNEL"/>
    <property type="match status" value="1"/>
</dbReference>